<reference evidence="1" key="2">
    <citation type="submission" date="2023-01" db="EMBL/GenBank/DDBJ databases">
        <authorList>
            <person name="Sun Q."/>
            <person name="Evtushenko L."/>
        </authorList>
    </citation>
    <scope>NUCLEOTIDE SEQUENCE</scope>
    <source>
        <strain evidence="1">VKM B-2789</strain>
    </source>
</reference>
<protein>
    <submittedName>
        <fullName evidence="1">Uncharacterized protein</fullName>
    </submittedName>
</protein>
<name>A0A9W6N9T4_9HYPH</name>
<keyword evidence="2" id="KW-1185">Reference proteome</keyword>
<sequence length="105" mass="11398">MQYDAASVGRIPDREMGLVKSVGDEGGEAQVLFYKGNIPRDEINRIKVVETSIALVQSNEDSIANHTANPANHSGDAVEWRQIPGGARYRINGIDVVILVAILIL</sequence>
<comment type="caution">
    <text evidence="1">The sequence shown here is derived from an EMBL/GenBank/DDBJ whole genome shotgun (WGS) entry which is preliminary data.</text>
</comment>
<proteinExistence type="predicted"/>
<dbReference type="EMBL" id="BSFM01000004">
    <property type="protein sequence ID" value="GLK82736.1"/>
    <property type="molecule type" value="Genomic_DNA"/>
</dbReference>
<organism evidence="1 2">
    <name type="scientific">Ancylobacter defluvii</name>
    <dbReference type="NCBI Taxonomy" id="1282440"/>
    <lineage>
        <taxon>Bacteria</taxon>
        <taxon>Pseudomonadati</taxon>
        <taxon>Pseudomonadota</taxon>
        <taxon>Alphaproteobacteria</taxon>
        <taxon>Hyphomicrobiales</taxon>
        <taxon>Xanthobacteraceae</taxon>
        <taxon>Ancylobacter</taxon>
    </lineage>
</organism>
<gene>
    <name evidence="1" type="ORF">GCM10017653_08050</name>
</gene>
<reference evidence="1" key="1">
    <citation type="journal article" date="2014" name="Int. J. Syst. Evol. Microbiol.">
        <title>Complete genome sequence of Corynebacterium casei LMG S-19264T (=DSM 44701T), isolated from a smear-ripened cheese.</title>
        <authorList>
            <consortium name="US DOE Joint Genome Institute (JGI-PGF)"/>
            <person name="Walter F."/>
            <person name="Albersmeier A."/>
            <person name="Kalinowski J."/>
            <person name="Ruckert C."/>
        </authorList>
    </citation>
    <scope>NUCLEOTIDE SEQUENCE</scope>
    <source>
        <strain evidence="1">VKM B-2789</strain>
    </source>
</reference>
<evidence type="ECO:0000313" key="1">
    <source>
        <dbReference type="EMBL" id="GLK82736.1"/>
    </source>
</evidence>
<accession>A0A9W6N9T4</accession>
<evidence type="ECO:0000313" key="2">
    <source>
        <dbReference type="Proteomes" id="UP001143330"/>
    </source>
</evidence>
<dbReference type="Proteomes" id="UP001143330">
    <property type="component" value="Unassembled WGS sequence"/>
</dbReference>
<dbReference type="AlphaFoldDB" id="A0A9W6N9T4"/>